<comment type="caution">
    <text evidence="1">The sequence shown here is derived from an EMBL/GenBank/DDBJ whole genome shotgun (WGS) entry which is preliminary data.</text>
</comment>
<dbReference type="EMBL" id="JAJJMB010017545">
    <property type="protein sequence ID" value="KAI3837682.1"/>
    <property type="molecule type" value="Genomic_DNA"/>
</dbReference>
<dbReference type="AlphaFoldDB" id="A0AAD4RWU9"/>
<organism evidence="1 2">
    <name type="scientific">Papaver atlanticum</name>
    <dbReference type="NCBI Taxonomy" id="357466"/>
    <lineage>
        <taxon>Eukaryota</taxon>
        <taxon>Viridiplantae</taxon>
        <taxon>Streptophyta</taxon>
        <taxon>Embryophyta</taxon>
        <taxon>Tracheophyta</taxon>
        <taxon>Spermatophyta</taxon>
        <taxon>Magnoliopsida</taxon>
        <taxon>Ranunculales</taxon>
        <taxon>Papaveraceae</taxon>
        <taxon>Papaveroideae</taxon>
        <taxon>Papaver</taxon>
    </lineage>
</organism>
<evidence type="ECO:0000313" key="1">
    <source>
        <dbReference type="EMBL" id="KAI3837682.1"/>
    </source>
</evidence>
<evidence type="ECO:0000313" key="2">
    <source>
        <dbReference type="Proteomes" id="UP001202328"/>
    </source>
</evidence>
<gene>
    <name evidence="1" type="ORF">MKW98_027041</name>
</gene>
<name>A0AAD4RWU9_9MAGN</name>
<accession>A0AAD4RWU9</accession>
<keyword evidence="2" id="KW-1185">Reference proteome</keyword>
<dbReference type="Proteomes" id="UP001202328">
    <property type="component" value="Unassembled WGS sequence"/>
</dbReference>
<reference evidence="1" key="1">
    <citation type="submission" date="2022-04" db="EMBL/GenBank/DDBJ databases">
        <title>A functionally conserved STORR gene fusion in Papaver species that diverged 16.8 million years ago.</title>
        <authorList>
            <person name="Catania T."/>
        </authorList>
    </citation>
    <scope>NUCLEOTIDE SEQUENCE</scope>
    <source>
        <strain evidence="1">S-188037</strain>
    </source>
</reference>
<proteinExistence type="predicted"/>
<sequence length="97" mass="11181">MLKIFRLLFNKSEESKSSSRFVVQAWGKQDKAGAGQDIIPMVKKHIISNHRHQKGHVVAMHVLDHLRSAVVCCADKSLTCIWVKFFIVCWIRESGYR</sequence>
<protein>
    <submittedName>
        <fullName evidence="1">Uncharacterized protein</fullName>
    </submittedName>
</protein>